<dbReference type="Pfam" id="PF16335">
    <property type="entry name" value="GtaA_6_Hairpin"/>
    <property type="match status" value="1"/>
</dbReference>
<name>A0AB34KNW8_9PEZI</name>
<protein>
    <recommendedName>
        <fullName evidence="6">Glutaminase</fullName>
    </recommendedName>
</protein>
<feature type="domain" description="Glutaminase A central" evidence="2">
    <location>
        <begin position="335"/>
        <end position="692"/>
    </location>
</feature>
<dbReference type="InterPro" id="IPR033433">
    <property type="entry name" value="GtaA_N"/>
</dbReference>
<dbReference type="PANTHER" id="PTHR31987:SF14">
    <property type="entry name" value="PUTATIVE (AFU_ORTHOLOGUE AFUA_6G09910)-RELATED"/>
    <property type="match status" value="1"/>
</dbReference>
<dbReference type="InterPro" id="IPR052743">
    <property type="entry name" value="Glutaminase_GtaA"/>
</dbReference>
<dbReference type="GO" id="GO:0005975">
    <property type="term" value="P:carbohydrate metabolic process"/>
    <property type="evidence" value="ECO:0007669"/>
    <property type="project" value="InterPro"/>
</dbReference>
<evidence type="ECO:0000313" key="4">
    <source>
        <dbReference type="EMBL" id="KAL1586649.1"/>
    </source>
</evidence>
<dbReference type="SUPFAM" id="SSF48208">
    <property type="entry name" value="Six-hairpin glycosidases"/>
    <property type="match status" value="1"/>
</dbReference>
<dbReference type="AlphaFoldDB" id="A0AB34KNW8"/>
<dbReference type="GeneID" id="96006095"/>
<accession>A0AB34KNW8</accession>
<gene>
    <name evidence="4" type="ORF">WHR41_04651</name>
</gene>
<feature type="chain" id="PRO_5044301281" description="Glutaminase" evidence="1">
    <location>
        <begin position="26"/>
        <end position="705"/>
    </location>
</feature>
<evidence type="ECO:0000259" key="3">
    <source>
        <dbReference type="Pfam" id="PF17168"/>
    </source>
</evidence>
<evidence type="ECO:0008006" key="6">
    <source>
        <dbReference type="Google" id="ProtNLM"/>
    </source>
</evidence>
<sequence>MASFNSQLLVLAFAVLVLFSNTSIAKPTFTPVLPPSYPLAVRNPYLSAWLPGNQAANLPSAVAQFWNDQKLTWSVIARIDGQAYSLFGVPRPSDRIKPATVISADLTATHTTFKLTAKDVDFVLDFFSPVSPHDYVRQSMPYSYLTVSTSSAASGSPSIQVYSDIDNAWIGQFGTSAQNTYGWEAVDRLTQVFSITPEGTAKFSEDRDMALWGSAVYCTRENASKLSRGVGIVDNVRESFVRNGTPGDLGTFKAGSVLAFSHDLGSLEGTENVTFVIGHVRDEAVNYLGKDRYGYFRSECKDFNCGCMHALDDFHSADQESRGLDDFIAASDVGSANYSNILALSTRQAFGTMDLTIPAETLDTKEVLAFVKEISSNGNTNTMDVIMPMAPILYVLAPDYIRLALQPVLSYLNSGSWPHDYTIHDMGSHYPNATGHNDGKAEEMPIEECGNLLALVYMYELATGDTEYKTKYLDLLTTYAEYLLNHGLYPAEQLSTDDGAGLAPNQTGLAIKAAIGLNAFGVMTNQRKYIDAGKHFADTLYSKRVGTDPERSHFTLIEGEHDSWSTQFNLYLDVLLKLNTFPTSAYKMQTDFYPSVRRDAGVPLDNRDLWAKTDWMIFAAAAAMAPGVDNEGVRDMFVNDVHAFMTNGKVGVPFSDKFWVDTGADGKGARQEAGLHIGYKARPVVGGHFALLALEGPDQVFGKKG</sequence>
<dbReference type="PANTHER" id="PTHR31987">
    <property type="entry name" value="GLUTAMINASE A-RELATED"/>
    <property type="match status" value="1"/>
</dbReference>
<keyword evidence="5" id="KW-1185">Reference proteome</keyword>
<reference evidence="4 5" key="1">
    <citation type="journal article" date="2020" name="Microbiol. Resour. Announc.">
        <title>Draft Genome Sequence of a Cladosporium Species Isolated from the Mesophotic Ascidian Didemnum maculosum.</title>
        <authorList>
            <person name="Gioti A."/>
            <person name="Siaperas R."/>
            <person name="Nikolaivits E."/>
            <person name="Le Goff G."/>
            <person name="Ouazzani J."/>
            <person name="Kotoulas G."/>
            <person name="Topakas E."/>
        </authorList>
    </citation>
    <scope>NUCLEOTIDE SEQUENCE [LARGE SCALE GENOMIC DNA]</scope>
    <source>
        <strain evidence="4 5">TM138-S3</strain>
    </source>
</reference>
<evidence type="ECO:0000259" key="2">
    <source>
        <dbReference type="Pfam" id="PF16335"/>
    </source>
</evidence>
<dbReference type="Proteomes" id="UP000803884">
    <property type="component" value="Unassembled WGS sequence"/>
</dbReference>
<organism evidence="4 5">
    <name type="scientific">Cladosporium halotolerans</name>
    <dbReference type="NCBI Taxonomy" id="1052096"/>
    <lineage>
        <taxon>Eukaryota</taxon>
        <taxon>Fungi</taxon>
        <taxon>Dikarya</taxon>
        <taxon>Ascomycota</taxon>
        <taxon>Pezizomycotina</taxon>
        <taxon>Dothideomycetes</taxon>
        <taxon>Dothideomycetidae</taxon>
        <taxon>Cladosporiales</taxon>
        <taxon>Cladosporiaceae</taxon>
        <taxon>Cladosporium</taxon>
    </lineage>
</organism>
<evidence type="ECO:0000313" key="5">
    <source>
        <dbReference type="Proteomes" id="UP000803884"/>
    </source>
</evidence>
<dbReference type="Pfam" id="PF17168">
    <property type="entry name" value="DUF5127"/>
    <property type="match status" value="1"/>
</dbReference>
<feature type="signal peptide" evidence="1">
    <location>
        <begin position="1"/>
        <end position="25"/>
    </location>
</feature>
<feature type="domain" description="Glutaminase A N-terminal" evidence="3">
    <location>
        <begin position="109"/>
        <end position="329"/>
    </location>
</feature>
<evidence type="ECO:0000256" key="1">
    <source>
        <dbReference type="SAM" id="SignalP"/>
    </source>
</evidence>
<keyword evidence="1" id="KW-0732">Signal</keyword>
<dbReference type="InterPro" id="IPR032514">
    <property type="entry name" value="GtaA_central"/>
</dbReference>
<dbReference type="EMBL" id="JAAQHG020000013">
    <property type="protein sequence ID" value="KAL1586649.1"/>
    <property type="molecule type" value="Genomic_DNA"/>
</dbReference>
<dbReference type="RefSeq" id="XP_069229754.1">
    <property type="nucleotide sequence ID" value="XM_069373257.1"/>
</dbReference>
<dbReference type="InterPro" id="IPR008928">
    <property type="entry name" value="6-hairpin_glycosidase_sf"/>
</dbReference>
<proteinExistence type="predicted"/>
<comment type="caution">
    <text evidence="4">The sequence shown here is derived from an EMBL/GenBank/DDBJ whole genome shotgun (WGS) entry which is preliminary data.</text>
</comment>